<protein>
    <submittedName>
        <fullName evidence="1">Uncharacterized protein</fullName>
    </submittedName>
</protein>
<evidence type="ECO:0000313" key="1">
    <source>
        <dbReference type="EMBL" id="MQA53945.1"/>
    </source>
</evidence>
<organism evidence="1 2">
    <name type="scientific">Pseudomonas piscis</name>
    <dbReference type="NCBI Taxonomy" id="2614538"/>
    <lineage>
        <taxon>Bacteria</taxon>
        <taxon>Pseudomonadati</taxon>
        <taxon>Pseudomonadota</taxon>
        <taxon>Gammaproteobacteria</taxon>
        <taxon>Pseudomonadales</taxon>
        <taxon>Pseudomonadaceae</taxon>
        <taxon>Pseudomonas</taxon>
    </lineage>
</organism>
<dbReference type="EMBL" id="WHUV01000002">
    <property type="protein sequence ID" value="MQA53945.1"/>
    <property type="molecule type" value="Genomic_DNA"/>
</dbReference>
<evidence type="ECO:0000313" key="2">
    <source>
        <dbReference type="Proteomes" id="UP000486534"/>
    </source>
</evidence>
<name>A0A7X1PL04_9PSED</name>
<proteinExistence type="predicted"/>
<gene>
    <name evidence="1" type="ORF">GDH07_11540</name>
</gene>
<dbReference type="RefSeq" id="WP_053130490.1">
    <property type="nucleotide sequence ID" value="NZ_JAOSLT010000001.1"/>
</dbReference>
<dbReference type="Proteomes" id="UP000486534">
    <property type="component" value="Unassembled WGS sequence"/>
</dbReference>
<accession>A0A7X1PL04</accession>
<comment type="caution">
    <text evidence="1">The sequence shown here is derived from an EMBL/GenBank/DDBJ whole genome shotgun (WGS) entry which is preliminary data.</text>
</comment>
<dbReference type="AlphaFoldDB" id="A0A7X1PL04"/>
<sequence>MYLKPFSSLQRGLKALLVCALCACARLLARLGCRLYARGLLSAVEMRFVLDLSAAINRASLRLAIA</sequence>
<reference evidence="1 2" key="1">
    <citation type="submission" date="2019-10" db="EMBL/GenBank/DDBJ databases">
        <title>Pseudomonas dajingensis sp. nov., isolated from the profound head ulcers of farmed Murray cod (Maccullochella peelii peelii).</title>
        <authorList>
            <person name="Liu Y."/>
        </authorList>
    </citation>
    <scope>NUCLEOTIDE SEQUENCE [LARGE SCALE GENOMIC DNA]</scope>
    <source>
        <strain evidence="1 2">MC042</strain>
    </source>
</reference>